<evidence type="ECO:0000256" key="1">
    <source>
        <dbReference type="SAM" id="MobiDB-lite"/>
    </source>
</evidence>
<feature type="compositionally biased region" description="Low complexity" evidence="1">
    <location>
        <begin position="153"/>
        <end position="162"/>
    </location>
</feature>
<dbReference type="eggNOG" id="ENOG502SF2G">
    <property type="taxonomic scope" value="Eukaryota"/>
</dbReference>
<dbReference type="AlphaFoldDB" id="M2NG29"/>
<dbReference type="OrthoDB" id="5388322at2759"/>
<gene>
    <name evidence="3" type="ORF">BAUCODRAFT_146546</name>
</gene>
<feature type="compositionally biased region" description="Basic and acidic residues" evidence="1">
    <location>
        <begin position="135"/>
        <end position="152"/>
    </location>
</feature>
<dbReference type="Pfam" id="PF15377">
    <property type="entry name" value="DUF4604"/>
    <property type="match status" value="1"/>
</dbReference>
<dbReference type="EMBL" id="KB445553">
    <property type="protein sequence ID" value="EMC97945.1"/>
    <property type="molecule type" value="Genomic_DNA"/>
</dbReference>
<name>M2NG29_BAUPA</name>
<protein>
    <recommendedName>
        <fullName evidence="2">DUF4604 domain-containing protein</fullName>
    </recommendedName>
</protein>
<keyword evidence="4" id="KW-1185">Reference proteome</keyword>
<proteinExistence type="predicted"/>
<evidence type="ECO:0000313" key="3">
    <source>
        <dbReference type="EMBL" id="EMC97945.1"/>
    </source>
</evidence>
<reference evidence="3 4" key="1">
    <citation type="journal article" date="2012" name="PLoS Pathog.">
        <title>Diverse lifestyles and strategies of plant pathogenesis encoded in the genomes of eighteen Dothideomycetes fungi.</title>
        <authorList>
            <person name="Ohm R.A."/>
            <person name="Feau N."/>
            <person name="Henrissat B."/>
            <person name="Schoch C.L."/>
            <person name="Horwitz B.A."/>
            <person name="Barry K.W."/>
            <person name="Condon B.J."/>
            <person name="Copeland A.C."/>
            <person name="Dhillon B."/>
            <person name="Glaser F."/>
            <person name="Hesse C.N."/>
            <person name="Kosti I."/>
            <person name="LaButti K."/>
            <person name="Lindquist E.A."/>
            <person name="Lucas S."/>
            <person name="Salamov A.A."/>
            <person name="Bradshaw R.E."/>
            <person name="Ciuffetti L."/>
            <person name="Hamelin R.C."/>
            <person name="Kema G.H.J."/>
            <person name="Lawrence C."/>
            <person name="Scott J.A."/>
            <person name="Spatafora J.W."/>
            <person name="Turgeon B.G."/>
            <person name="de Wit P.J.G.M."/>
            <person name="Zhong S."/>
            <person name="Goodwin S.B."/>
            <person name="Grigoriev I.V."/>
        </authorList>
    </citation>
    <scope>NUCLEOTIDE SEQUENCE [LARGE SCALE GENOMIC DNA]</scope>
    <source>
        <strain evidence="3 4">UAMH 10762</strain>
    </source>
</reference>
<evidence type="ECO:0000259" key="2">
    <source>
        <dbReference type="Pfam" id="PF15377"/>
    </source>
</evidence>
<evidence type="ECO:0000313" key="4">
    <source>
        <dbReference type="Proteomes" id="UP000011761"/>
    </source>
</evidence>
<feature type="compositionally biased region" description="Basic and acidic residues" evidence="1">
    <location>
        <begin position="1"/>
        <end position="11"/>
    </location>
</feature>
<accession>M2NG29</accession>
<dbReference type="GeneID" id="19108698"/>
<dbReference type="RefSeq" id="XP_007674811.1">
    <property type="nucleotide sequence ID" value="XM_007676621.1"/>
</dbReference>
<dbReference type="InterPro" id="IPR027911">
    <property type="entry name" value="DUF4604"/>
</dbReference>
<dbReference type="KEGG" id="bcom:BAUCODRAFT_146546"/>
<dbReference type="OMA" id="HPIARNK"/>
<feature type="domain" description="DUF4604" evidence="2">
    <location>
        <begin position="8"/>
        <end position="180"/>
    </location>
</feature>
<feature type="region of interest" description="Disordered" evidence="1">
    <location>
        <begin position="1"/>
        <end position="181"/>
    </location>
</feature>
<feature type="compositionally biased region" description="Basic and acidic residues" evidence="1">
    <location>
        <begin position="22"/>
        <end position="40"/>
    </location>
</feature>
<sequence>MSGKIKSKDLQYDSTLPPFLQRLHDQNAGRGDSDRHERPIARPKRARDPDEDDDGPTVVDESGETVSKDDLEQLTKPGTESASVSEDVGGSISGDVHTDAAPKASGALPVNGESHALRKVTDGLTTKKRKAAKVVGDDQAKDEGAESAEKGKSSSSRGGKAPAKTKKKPKAVKLAFNDDDG</sequence>
<organism evidence="3 4">
    <name type="scientific">Baudoinia panamericana (strain UAMH 10762)</name>
    <name type="common">Angels' share fungus</name>
    <name type="synonym">Baudoinia compniacensis (strain UAMH 10762)</name>
    <dbReference type="NCBI Taxonomy" id="717646"/>
    <lineage>
        <taxon>Eukaryota</taxon>
        <taxon>Fungi</taxon>
        <taxon>Dikarya</taxon>
        <taxon>Ascomycota</taxon>
        <taxon>Pezizomycotina</taxon>
        <taxon>Dothideomycetes</taxon>
        <taxon>Dothideomycetidae</taxon>
        <taxon>Mycosphaerellales</taxon>
        <taxon>Teratosphaeriaceae</taxon>
        <taxon>Baudoinia</taxon>
    </lineage>
</organism>
<dbReference type="Proteomes" id="UP000011761">
    <property type="component" value="Unassembled WGS sequence"/>
</dbReference>
<dbReference type="HOGENOM" id="CLU_096170_1_0_1"/>